<reference evidence="12" key="1">
    <citation type="submission" date="2016-04" db="EMBL/GenBank/DDBJ databases">
        <authorList>
            <person name="Chen L."/>
            <person name="Zhuang W."/>
            <person name="Wang G."/>
        </authorList>
    </citation>
    <scope>NUCLEOTIDE SEQUENCE [LARGE SCALE GENOMIC DNA]</scope>
    <source>
        <strain evidence="12">208</strain>
    </source>
</reference>
<evidence type="ECO:0000313" key="11">
    <source>
        <dbReference type="EMBL" id="OQP68600.1"/>
    </source>
</evidence>
<dbReference type="STRING" id="550983.A4R26_02035"/>
<dbReference type="InterPro" id="IPR036271">
    <property type="entry name" value="Tet_transcr_reg_TetR-rel_C_sf"/>
</dbReference>
<dbReference type="PANTHER" id="PTHR43479:SF11">
    <property type="entry name" value="ACREF_ENVCD OPERON REPRESSOR-RELATED"/>
    <property type="match status" value="1"/>
</dbReference>
<name>A0A1V9GDC6_9BACT</name>
<protein>
    <recommendedName>
        <fullName evidence="3">Biofilm operon icaADBC HTH-type negative transcriptional regulator IcaR</fullName>
    </recommendedName>
    <alternativeName>
        <fullName evidence="8">Intercellular adhesion protein R</fullName>
    </alternativeName>
</protein>
<dbReference type="InterPro" id="IPR050624">
    <property type="entry name" value="HTH-type_Tx_Regulator"/>
</dbReference>
<proteinExistence type="predicted"/>
<evidence type="ECO:0000256" key="1">
    <source>
        <dbReference type="ARBA" id="ARBA00002291"/>
    </source>
</evidence>
<evidence type="ECO:0000313" key="12">
    <source>
        <dbReference type="Proteomes" id="UP000192276"/>
    </source>
</evidence>
<accession>A0A1V9GDC6</accession>
<dbReference type="EMBL" id="LWBP01000001">
    <property type="protein sequence ID" value="OQP68600.1"/>
    <property type="molecule type" value="Genomic_DNA"/>
</dbReference>
<comment type="subunit">
    <text evidence="2">Homodimer.</text>
</comment>
<dbReference type="OrthoDB" id="7618612at2"/>
<dbReference type="AlphaFoldDB" id="A0A1V9GDC6"/>
<keyword evidence="6 9" id="KW-0238">DNA-binding</keyword>
<evidence type="ECO:0000256" key="7">
    <source>
        <dbReference type="ARBA" id="ARBA00023163"/>
    </source>
</evidence>
<dbReference type="SUPFAM" id="SSF46689">
    <property type="entry name" value="Homeodomain-like"/>
    <property type="match status" value="1"/>
</dbReference>
<evidence type="ECO:0000256" key="5">
    <source>
        <dbReference type="ARBA" id="ARBA00023015"/>
    </source>
</evidence>
<gene>
    <name evidence="11" type="ORF">A4R26_02035</name>
</gene>
<dbReference type="InterPro" id="IPR001647">
    <property type="entry name" value="HTH_TetR"/>
</dbReference>
<dbReference type="PANTHER" id="PTHR43479">
    <property type="entry name" value="ACREF/ENVCD OPERON REPRESSOR-RELATED"/>
    <property type="match status" value="1"/>
</dbReference>
<feature type="domain" description="HTH tetR-type" evidence="10">
    <location>
        <begin position="8"/>
        <end position="68"/>
    </location>
</feature>
<dbReference type="RefSeq" id="WP_081159255.1">
    <property type="nucleotide sequence ID" value="NZ_LWBP01000001.1"/>
</dbReference>
<dbReference type="PROSITE" id="PS50977">
    <property type="entry name" value="HTH_TETR_2"/>
    <property type="match status" value="1"/>
</dbReference>
<evidence type="ECO:0000256" key="6">
    <source>
        <dbReference type="ARBA" id="ARBA00023125"/>
    </source>
</evidence>
<comment type="caution">
    <text evidence="11">The sequence shown here is derived from an EMBL/GenBank/DDBJ whole genome shotgun (WGS) entry which is preliminary data.</text>
</comment>
<sequence length="205" mass="23453">MGRKSLKTPRQKEIIKAFYKLAKKEGLENASIAKTAALLDMNPSLVLHYFQTKESLVYGLIEYILDKYLLIYNIPTEDATEPKKALLKVIDNIFSAKWNTLFDDSVSYSCYALAFRDKTIKEKYKRLLDTLRQNLQQLIMDCKAQGILSVKDPALTADLIFVLVDGAYYYLCLVSDKEEYKQKLALYKKQAISLLNLTASAQLVK</sequence>
<feature type="DNA-binding region" description="H-T-H motif" evidence="9">
    <location>
        <begin position="31"/>
        <end position="50"/>
    </location>
</feature>
<keyword evidence="7" id="KW-0804">Transcription</keyword>
<evidence type="ECO:0000256" key="4">
    <source>
        <dbReference type="ARBA" id="ARBA00022491"/>
    </source>
</evidence>
<dbReference type="GO" id="GO:0003677">
    <property type="term" value="F:DNA binding"/>
    <property type="evidence" value="ECO:0007669"/>
    <property type="project" value="UniProtKB-UniRule"/>
</dbReference>
<keyword evidence="12" id="KW-1185">Reference proteome</keyword>
<dbReference type="Pfam" id="PF18665">
    <property type="entry name" value="TetR_C_37"/>
    <property type="match status" value="1"/>
</dbReference>
<evidence type="ECO:0000256" key="2">
    <source>
        <dbReference type="ARBA" id="ARBA00011738"/>
    </source>
</evidence>
<dbReference type="InterPro" id="IPR041646">
    <property type="entry name" value="IcaR_C"/>
</dbReference>
<keyword evidence="4" id="KW-0678">Repressor</keyword>
<keyword evidence="5" id="KW-0805">Transcription regulation</keyword>
<comment type="function">
    <text evidence="1">Represses transcription of the icaADBC operon necessary for biofilm production.</text>
</comment>
<dbReference type="Gene3D" id="1.10.357.10">
    <property type="entry name" value="Tetracycline Repressor, domain 2"/>
    <property type="match status" value="1"/>
</dbReference>
<evidence type="ECO:0000256" key="8">
    <source>
        <dbReference type="ARBA" id="ARBA00030200"/>
    </source>
</evidence>
<dbReference type="Proteomes" id="UP000192276">
    <property type="component" value="Unassembled WGS sequence"/>
</dbReference>
<evidence type="ECO:0000256" key="9">
    <source>
        <dbReference type="PROSITE-ProRule" id="PRU00335"/>
    </source>
</evidence>
<dbReference type="InterPro" id="IPR009057">
    <property type="entry name" value="Homeodomain-like_sf"/>
</dbReference>
<evidence type="ECO:0000256" key="3">
    <source>
        <dbReference type="ARBA" id="ARBA00014341"/>
    </source>
</evidence>
<organism evidence="11 12">
    <name type="scientific">Niastella populi</name>
    <dbReference type="NCBI Taxonomy" id="550983"/>
    <lineage>
        <taxon>Bacteria</taxon>
        <taxon>Pseudomonadati</taxon>
        <taxon>Bacteroidota</taxon>
        <taxon>Chitinophagia</taxon>
        <taxon>Chitinophagales</taxon>
        <taxon>Chitinophagaceae</taxon>
        <taxon>Niastella</taxon>
    </lineage>
</organism>
<dbReference type="SUPFAM" id="SSF48498">
    <property type="entry name" value="Tetracyclin repressor-like, C-terminal domain"/>
    <property type="match status" value="1"/>
</dbReference>
<evidence type="ECO:0000259" key="10">
    <source>
        <dbReference type="PROSITE" id="PS50977"/>
    </source>
</evidence>